<dbReference type="EMBL" id="AZEY01000023">
    <property type="protein sequence ID" value="KRL68584.1"/>
    <property type="molecule type" value="Genomic_DNA"/>
</dbReference>
<protein>
    <submittedName>
        <fullName evidence="2">Uncharacterized protein</fullName>
    </submittedName>
</protein>
<reference evidence="2 3" key="1">
    <citation type="journal article" date="2015" name="Genome Announc.">
        <title>Expanding the biotechnology potential of lactobacilli through comparative genomics of 213 strains and associated genera.</title>
        <authorList>
            <person name="Sun Z."/>
            <person name="Harris H.M."/>
            <person name="McCann A."/>
            <person name="Guo C."/>
            <person name="Argimon S."/>
            <person name="Zhang W."/>
            <person name="Yang X."/>
            <person name="Jeffery I.B."/>
            <person name="Cooney J.C."/>
            <person name="Kagawa T.F."/>
            <person name="Liu W."/>
            <person name="Song Y."/>
            <person name="Salvetti E."/>
            <person name="Wrobel A."/>
            <person name="Rasinkangas P."/>
            <person name="Parkhill J."/>
            <person name="Rea M.C."/>
            <person name="O'Sullivan O."/>
            <person name="Ritari J."/>
            <person name="Douillard F.P."/>
            <person name="Paul Ross R."/>
            <person name="Yang R."/>
            <person name="Briner A.E."/>
            <person name="Felis G.E."/>
            <person name="de Vos W.M."/>
            <person name="Barrangou R."/>
            <person name="Klaenhammer T.R."/>
            <person name="Caufield P.W."/>
            <person name="Cui Y."/>
            <person name="Zhang H."/>
            <person name="O'Toole P.W."/>
        </authorList>
    </citation>
    <scope>NUCLEOTIDE SEQUENCE [LARGE SCALE GENOMIC DNA]</scope>
    <source>
        <strain evidence="2 3">DSM 14421</strain>
    </source>
</reference>
<evidence type="ECO:0000313" key="3">
    <source>
        <dbReference type="Proteomes" id="UP000052013"/>
    </source>
</evidence>
<dbReference type="PATRIC" id="fig|1423739.3.peg.2497"/>
<feature type="compositionally biased region" description="Polar residues" evidence="1">
    <location>
        <begin position="11"/>
        <end position="22"/>
    </location>
</feature>
<proteinExistence type="predicted"/>
<evidence type="ECO:0000313" key="2">
    <source>
        <dbReference type="EMBL" id="KRL68584.1"/>
    </source>
</evidence>
<gene>
    <name evidence="2" type="ORF">FC85_GL002401</name>
</gene>
<name>A0A0R1SQU8_9LACO</name>
<dbReference type="AlphaFoldDB" id="A0A0R1SQU8"/>
<evidence type="ECO:0000256" key="1">
    <source>
        <dbReference type="SAM" id="MobiDB-lite"/>
    </source>
</evidence>
<feature type="region of interest" description="Disordered" evidence="1">
    <location>
        <begin position="1"/>
        <end position="31"/>
    </location>
</feature>
<comment type="caution">
    <text evidence="2">The sequence shown here is derived from an EMBL/GenBank/DDBJ whole genome shotgun (WGS) entry which is preliminary data.</text>
</comment>
<sequence>MPQKKYPTVGSPASSATFTLKTPGSDADNLAYNEPAWSQYKVGRATTSDKKVITTTTPFSGATFTVTAAKTTTREGDTWYQLSATPASSASASSANSSAASSASASSANSSAASSASASAAAQSAAAQLNGKWVKASALQATSASSSATPNPAPALNADQVGVHIVSTDNKVDKYVVLTKNSNETSGTQTITAAYPGLVSLTNTPATANDYQSLLTRASVTGYGSAALTNSQLAANASAVQGATYGKYTTITVAPANQAAFATSLTLNVDAPGAAGTTSNTGTQQPGNNAAIYAGTANTTFGSLKNSVLGAVKGTVDTTLTADSLASDLKSVNADTVYLVWNNTDGAFLTSADLNSNGTVKSDLYGKQFFVVKSTLSRDDALSSASSNSATKVSAYALTLDKNGNVTNEFGPAAGSKFGVTNQTLQLNYNVAKSNSFQITQNGSASSMNFAQLYAANIK</sequence>
<dbReference type="RefSeq" id="WP_157051260.1">
    <property type="nucleotide sequence ID" value="NZ_AZEY01000023.1"/>
</dbReference>
<dbReference type="Proteomes" id="UP000052013">
    <property type="component" value="Unassembled WGS sequence"/>
</dbReference>
<organism evidence="2 3">
    <name type="scientific">Lentilactobacillus diolivorans DSM 14421</name>
    <dbReference type="NCBI Taxonomy" id="1423739"/>
    <lineage>
        <taxon>Bacteria</taxon>
        <taxon>Bacillati</taxon>
        <taxon>Bacillota</taxon>
        <taxon>Bacilli</taxon>
        <taxon>Lactobacillales</taxon>
        <taxon>Lactobacillaceae</taxon>
        <taxon>Lentilactobacillus</taxon>
    </lineage>
</organism>
<accession>A0A0R1SQU8</accession>